<dbReference type="PANTHER" id="PTHR33463:SF212">
    <property type="entry name" value="AND NB-ARC DOMAINS-CONTAINING DISEASE RESISTANCE PROTEIN, PUTATIVE-RELATED"/>
    <property type="match status" value="1"/>
</dbReference>
<feature type="domain" description="Disease resistance protein At4g27190-like leucine-rich repeats" evidence="7">
    <location>
        <begin position="965"/>
        <end position="1054"/>
    </location>
</feature>
<dbReference type="Pfam" id="PF13855">
    <property type="entry name" value="LRR_8"/>
    <property type="match status" value="1"/>
</dbReference>
<evidence type="ECO:0000256" key="5">
    <source>
        <dbReference type="SAM" id="MobiDB-lite"/>
    </source>
</evidence>
<evidence type="ECO:0000313" key="10">
    <source>
        <dbReference type="Proteomes" id="UP001472677"/>
    </source>
</evidence>
<dbReference type="InterPro" id="IPR057135">
    <property type="entry name" value="At4g27190-like_LRR"/>
</dbReference>
<evidence type="ECO:0000256" key="2">
    <source>
        <dbReference type="ARBA" id="ARBA00022614"/>
    </source>
</evidence>
<protein>
    <recommendedName>
        <fullName evidence="11">NB-ARC domain-containing protein</fullName>
    </recommendedName>
</protein>
<dbReference type="Proteomes" id="UP001472677">
    <property type="component" value="Unassembled WGS sequence"/>
</dbReference>
<dbReference type="SUPFAM" id="SSF52540">
    <property type="entry name" value="P-loop containing nucleoside triphosphate hydrolases"/>
    <property type="match status" value="1"/>
</dbReference>
<dbReference type="InterPro" id="IPR036388">
    <property type="entry name" value="WH-like_DNA-bd_sf"/>
</dbReference>
<keyword evidence="10" id="KW-1185">Reference proteome</keyword>
<accession>A0ABR2B8N3</accession>
<evidence type="ECO:0000256" key="3">
    <source>
        <dbReference type="ARBA" id="ARBA00022737"/>
    </source>
</evidence>
<dbReference type="InterPro" id="IPR050905">
    <property type="entry name" value="Plant_NBS-LRR"/>
</dbReference>
<dbReference type="Pfam" id="PF00931">
    <property type="entry name" value="NB-ARC"/>
    <property type="match status" value="1"/>
</dbReference>
<dbReference type="InterPro" id="IPR003591">
    <property type="entry name" value="Leu-rich_rpt_typical-subtyp"/>
</dbReference>
<dbReference type="InterPro" id="IPR058922">
    <property type="entry name" value="WHD_DRP"/>
</dbReference>
<evidence type="ECO:0000259" key="6">
    <source>
        <dbReference type="Pfam" id="PF00931"/>
    </source>
</evidence>
<comment type="caution">
    <text evidence="9">The sequence shown here is derived from an EMBL/GenBank/DDBJ whole genome shotgun (WGS) entry which is preliminary data.</text>
</comment>
<proteinExistence type="inferred from homology"/>
<dbReference type="Gene3D" id="3.40.50.300">
    <property type="entry name" value="P-loop containing nucleotide triphosphate hydrolases"/>
    <property type="match status" value="1"/>
</dbReference>
<keyword evidence="3" id="KW-0677">Repeat</keyword>
<comment type="similarity">
    <text evidence="1">Belongs to the disease resistance NB-LRR family.</text>
</comment>
<dbReference type="PANTHER" id="PTHR33463">
    <property type="entry name" value="NB-ARC DOMAIN-CONTAINING PROTEIN-RELATED"/>
    <property type="match status" value="1"/>
</dbReference>
<evidence type="ECO:0000256" key="4">
    <source>
        <dbReference type="ARBA" id="ARBA00022821"/>
    </source>
</evidence>
<reference evidence="9 10" key="1">
    <citation type="journal article" date="2024" name="G3 (Bethesda)">
        <title>Genome assembly of Hibiscus sabdariffa L. provides insights into metabolisms of medicinal natural products.</title>
        <authorList>
            <person name="Kim T."/>
        </authorList>
    </citation>
    <scope>NUCLEOTIDE SEQUENCE [LARGE SCALE GENOMIC DNA]</scope>
    <source>
        <strain evidence="9">TK-2024</strain>
        <tissue evidence="9">Old leaves</tissue>
    </source>
</reference>
<evidence type="ECO:0008006" key="11">
    <source>
        <dbReference type="Google" id="ProtNLM"/>
    </source>
</evidence>
<dbReference type="InterPro" id="IPR018786">
    <property type="entry name" value="Mit_KHE1"/>
</dbReference>
<dbReference type="InterPro" id="IPR002182">
    <property type="entry name" value="NB-ARC"/>
</dbReference>
<evidence type="ECO:0000256" key="1">
    <source>
        <dbReference type="ARBA" id="ARBA00008894"/>
    </source>
</evidence>
<dbReference type="Pfam" id="PF23247">
    <property type="entry name" value="LRR_RPS2"/>
    <property type="match status" value="1"/>
</dbReference>
<keyword evidence="2" id="KW-0433">Leucine-rich repeat</keyword>
<dbReference type="PRINTS" id="PR00364">
    <property type="entry name" value="DISEASERSIST"/>
</dbReference>
<keyword evidence="4" id="KW-0611">Plant defense</keyword>
<dbReference type="Pfam" id="PF23559">
    <property type="entry name" value="WHD_DRP"/>
    <property type="match status" value="1"/>
</dbReference>
<feature type="domain" description="Disease resistance protein winged helix" evidence="8">
    <location>
        <begin position="287"/>
        <end position="357"/>
    </location>
</feature>
<dbReference type="Gene3D" id="3.80.10.10">
    <property type="entry name" value="Ribonuclease Inhibitor"/>
    <property type="match status" value="2"/>
</dbReference>
<dbReference type="InterPro" id="IPR001611">
    <property type="entry name" value="Leu-rich_rpt"/>
</dbReference>
<gene>
    <name evidence="9" type="ORF">V6N12_034745</name>
</gene>
<sequence length="1376" mass="155452">MQRLEKSWRKLKIQVNVKHNLSYQYVFPTPQKLDILLQGLVSSSLFSVSFNLPDLAQPAQSQAQINGVHRVCNWNCKLSWNSRRRFDRVIWVTISKDFNVIKLQDDIASRLNLKEDLAEGGDKVRRAAILSEMLKKVGKHILITLEEVGIPEPSSSNQCKLVLTTRSMQICKRMGCKDILVRPLSEEEALLLFLNKVGPNIVQSTTIMPTLRLVVNECAGLPLTVVVVAGTLKGEDDPRIWKTALKELKRRIGMVEGVEAKVIECLKFSFDHLKDEKVKHCFLYCALYPEDFEIWKDELIECWIDEGFIDEMDTRQDMEDKGHAFLKKLEDSCLIENATSLYDRPCVKMHDAVRDMALSITSLNPRYIEKVSFMENSISEIPEDMSPPNSQLLTTLLLQHNPIEKISNAFFADMLHLNVLNLSFTDIESLPNSISELKNLTTLLLGSCSQLRHVPCLSKLQGLKKLDLNRTEIEEVPEGMDMLVNLRYLDLDEANLKDIPVGLLPKLTRLQHLKIVLRNAKASVEEVMTLQNLECFEGYFQDMHELNKFLSMQQPKSELIMLPFDVQDLEFSVWYHFESLNHAIPSLENANRLTNCRIADCEEMECVVSLSLSSSSTHPFHSLEKLYLYDLPKLREVIKVERFESTTISTLTPSATFSCLKVIDITRDKSMKYVETTLAVINCIGAPVCKYTESTMIIYLCRARNGKLVEEKIQELQTFLDAAESLVIDAPSVGLPLPTSVTLEDNCLLENAIKFGVKMHDAVRDMALSITSMSPRYTTQAGMQLKKLPKEEEWRADVEKVSLMNNSISEIPEDMSPPNCQLLTTLLLQGNPIPNAFFANMPHFGVLNLSFTSIESLPDSISGLKNLRTLLLNRCLKLRHVPCLSKLQGLKKLDLNWTHLKIDLRRTKASVEEVMTLENLECFEGHFQDVHELNEFVSAMQQSKKNLISYALQVGLGFESATTSILPPHWLLPNLQNLEQINVESCDQLGVPTSGDEEAGSDVLIKLNLPKLRELTLKSLPGLKSICSKRGVMVCDSLRRIHVDDCSKLKRIPPFVPLVGNGQPYAYAPPSLQIKSSPEGCRRRDEKVPVRDDVGPAKRASRTNFEPSINATKMKAMATFRERPESFSGSDLAEADDAIAFAFGTCPVPKPLIQLFKERGRIWCFSRSIDQSASQFTSTNTPPTVKDLWKKISSNSKPLNANAELLVDFISDKMNNAWVGLEKAPEGSFKNKIHGFGLQLLARVKPSEILLKSITKDVTNVRITYPSSLNARLVRRRLRQVALRGTVIHRKYFYGSVTLLPLTTALAGSEKLLQLVRDFSRAQTFSSEVLEPSEELEELVRSGHDETGSLNEKAISDICIKFSLNKTEVLKWRDLM</sequence>
<dbReference type="SMART" id="SM00369">
    <property type="entry name" value="LRR_TYP"/>
    <property type="match status" value="5"/>
</dbReference>
<dbReference type="Gene3D" id="1.10.10.10">
    <property type="entry name" value="Winged helix-like DNA-binding domain superfamily/Winged helix DNA-binding domain"/>
    <property type="match status" value="1"/>
</dbReference>
<dbReference type="InterPro" id="IPR032675">
    <property type="entry name" value="LRR_dom_sf"/>
</dbReference>
<organism evidence="9 10">
    <name type="scientific">Hibiscus sabdariffa</name>
    <name type="common">roselle</name>
    <dbReference type="NCBI Taxonomy" id="183260"/>
    <lineage>
        <taxon>Eukaryota</taxon>
        <taxon>Viridiplantae</taxon>
        <taxon>Streptophyta</taxon>
        <taxon>Embryophyta</taxon>
        <taxon>Tracheophyta</taxon>
        <taxon>Spermatophyta</taxon>
        <taxon>Magnoliopsida</taxon>
        <taxon>eudicotyledons</taxon>
        <taxon>Gunneridae</taxon>
        <taxon>Pentapetalae</taxon>
        <taxon>rosids</taxon>
        <taxon>malvids</taxon>
        <taxon>Malvales</taxon>
        <taxon>Malvaceae</taxon>
        <taxon>Malvoideae</taxon>
        <taxon>Hibiscus</taxon>
    </lineage>
</organism>
<dbReference type="SUPFAM" id="SSF52058">
    <property type="entry name" value="L domain-like"/>
    <property type="match status" value="2"/>
</dbReference>
<evidence type="ECO:0000259" key="8">
    <source>
        <dbReference type="Pfam" id="PF23559"/>
    </source>
</evidence>
<evidence type="ECO:0000313" key="9">
    <source>
        <dbReference type="EMBL" id="KAK8503350.1"/>
    </source>
</evidence>
<feature type="domain" description="NB-ARC" evidence="6">
    <location>
        <begin position="83"/>
        <end position="200"/>
    </location>
</feature>
<evidence type="ECO:0000259" key="7">
    <source>
        <dbReference type="Pfam" id="PF23247"/>
    </source>
</evidence>
<feature type="region of interest" description="Disordered" evidence="5">
    <location>
        <begin position="1077"/>
        <end position="1101"/>
    </location>
</feature>
<feature type="compositionally biased region" description="Basic and acidic residues" evidence="5">
    <location>
        <begin position="1080"/>
        <end position="1096"/>
    </location>
</feature>
<dbReference type="Pfam" id="PF10173">
    <property type="entry name" value="Mit_KHE1"/>
    <property type="match status" value="1"/>
</dbReference>
<dbReference type="InterPro" id="IPR027417">
    <property type="entry name" value="P-loop_NTPase"/>
</dbReference>
<name>A0ABR2B8N3_9ROSI</name>
<dbReference type="EMBL" id="JBBPBM010000153">
    <property type="protein sequence ID" value="KAK8503350.1"/>
    <property type="molecule type" value="Genomic_DNA"/>
</dbReference>